<name>A0ABV3K871_STRON</name>
<organism evidence="1 2">
    <name type="scientific">Streptomyces orinoci</name>
    <name type="common">Streptoverticillium orinoci</name>
    <dbReference type="NCBI Taxonomy" id="67339"/>
    <lineage>
        <taxon>Bacteria</taxon>
        <taxon>Bacillati</taxon>
        <taxon>Actinomycetota</taxon>
        <taxon>Actinomycetes</taxon>
        <taxon>Kitasatosporales</taxon>
        <taxon>Streptomycetaceae</taxon>
        <taxon>Streptomyces</taxon>
    </lineage>
</organism>
<gene>
    <name evidence="1" type="ORF">AB0L16_32880</name>
</gene>
<comment type="caution">
    <text evidence="1">The sequence shown here is derived from an EMBL/GenBank/DDBJ whole genome shotgun (WGS) entry which is preliminary data.</text>
</comment>
<dbReference type="RefSeq" id="WP_153068631.1">
    <property type="nucleotide sequence ID" value="NZ_JBFAUK010000052.1"/>
</dbReference>
<reference evidence="1 2" key="1">
    <citation type="submission" date="2024-06" db="EMBL/GenBank/DDBJ databases">
        <title>The Natural Products Discovery Center: Release of the First 8490 Sequenced Strains for Exploring Actinobacteria Biosynthetic Diversity.</title>
        <authorList>
            <person name="Kalkreuter E."/>
            <person name="Kautsar S.A."/>
            <person name="Yang D."/>
            <person name="Bader C.D."/>
            <person name="Teijaro C.N."/>
            <person name="Fluegel L."/>
            <person name="Davis C.M."/>
            <person name="Simpson J.R."/>
            <person name="Lauterbach L."/>
            <person name="Steele A.D."/>
            <person name="Gui C."/>
            <person name="Meng S."/>
            <person name="Li G."/>
            <person name="Viehrig K."/>
            <person name="Ye F."/>
            <person name="Su P."/>
            <person name="Kiefer A.F."/>
            <person name="Nichols A."/>
            <person name="Cepeda A.J."/>
            <person name="Yan W."/>
            <person name="Fan B."/>
            <person name="Jiang Y."/>
            <person name="Adhikari A."/>
            <person name="Zheng C.-J."/>
            <person name="Schuster L."/>
            <person name="Cowan T.M."/>
            <person name="Smanski M.J."/>
            <person name="Chevrette M.G."/>
            <person name="De Carvalho L.P.S."/>
            <person name="Shen B."/>
        </authorList>
    </citation>
    <scope>NUCLEOTIDE SEQUENCE [LARGE SCALE GENOMIC DNA]</scope>
    <source>
        <strain evidence="1 2">NPDC052347</strain>
    </source>
</reference>
<dbReference type="Proteomes" id="UP001552594">
    <property type="component" value="Unassembled WGS sequence"/>
</dbReference>
<accession>A0ABV3K871</accession>
<evidence type="ECO:0000313" key="2">
    <source>
        <dbReference type="Proteomes" id="UP001552594"/>
    </source>
</evidence>
<keyword evidence="2" id="KW-1185">Reference proteome</keyword>
<proteinExistence type="predicted"/>
<sequence>MAGNRFQPMPNTSEVLQVVVETLTHMPTLGHAGDDLLVRLLGADMRYNWWYLQGKRRSREEFERDPHAAFLDDMDLSIEYAELIEAFLGCWRSWRAGEVSAGRVIEVLRATVLDIEEKLRNVPNPPWE</sequence>
<evidence type="ECO:0000313" key="1">
    <source>
        <dbReference type="EMBL" id="MEV5511158.1"/>
    </source>
</evidence>
<protein>
    <submittedName>
        <fullName evidence="1">Uncharacterized protein</fullName>
    </submittedName>
</protein>
<dbReference type="EMBL" id="JBFAUK010000052">
    <property type="protein sequence ID" value="MEV5511158.1"/>
    <property type="molecule type" value="Genomic_DNA"/>
</dbReference>